<dbReference type="GO" id="GO:0030001">
    <property type="term" value="P:metal ion transport"/>
    <property type="evidence" value="ECO:0007669"/>
    <property type="project" value="InterPro"/>
</dbReference>
<keyword evidence="2 4" id="KW-0813">Transport</keyword>
<feature type="chain" id="PRO_5038669205" evidence="5">
    <location>
        <begin position="22"/>
        <end position="309"/>
    </location>
</feature>
<dbReference type="AlphaFoldDB" id="A0A967EGB4"/>
<keyword evidence="7" id="KW-1185">Reference proteome</keyword>
<evidence type="ECO:0000256" key="1">
    <source>
        <dbReference type="ARBA" id="ARBA00011028"/>
    </source>
</evidence>
<dbReference type="Pfam" id="PF01297">
    <property type="entry name" value="ZnuA"/>
    <property type="match status" value="1"/>
</dbReference>
<dbReference type="Gene3D" id="3.40.50.1980">
    <property type="entry name" value="Nitrogenase molybdenum iron protein domain"/>
    <property type="match status" value="2"/>
</dbReference>
<dbReference type="PANTHER" id="PTHR42953:SF3">
    <property type="entry name" value="HIGH-AFFINITY ZINC UPTAKE SYSTEM PROTEIN ZNUA"/>
    <property type="match status" value="1"/>
</dbReference>
<dbReference type="InterPro" id="IPR006127">
    <property type="entry name" value="ZnuA-like"/>
</dbReference>
<proteinExistence type="inferred from homology"/>
<dbReference type="PRINTS" id="PR00691">
    <property type="entry name" value="ADHESINB"/>
</dbReference>
<comment type="caution">
    <text evidence="6">The sequence shown here is derived from an EMBL/GenBank/DDBJ whole genome shotgun (WGS) entry which is preliminary data.</text>
</comment>
<keyword evidence="3 5" id="KW-0732">Signal</keyword>
<evidence type="ECO:0000313" key="6">
    <source>
        <dbReference type="EMBL" id="NHN57421.1"/>
    </source>
</evidence>
<dbReference type="PRINTS" id="PR00690">
    <property type="entry name" value="ADHESNFAMILY"/>
</dbReference>
<gene>
    <name evidence="6" type="ORF">G9U51_16765</name>
</gene>
<dbReference type="EMBL" id="JAAOIV010000017">
    <property type="protein sequence ID" value="NHN57421.1"/>
    <property type="molecule type" value="Genomic_DNA"/>
</dbReference>
<dbReference type="InterPro" id="IPR006129">
    <property type="entry name" value="AdhesinB"/>
</dbReference>
<organism evidence="6 7">
    <name type="scientific">Metallococcus carri</name>
    <dbReference type="NCBI Taxonomy" id="1656884"/>
    <lineage>
        <taxon>Bacteria</taxon>
        <taxon>Bacillati</taxon>
        <taxon>Actinomycetota</taxon>
        <taxon>Actinomycetes</taxon>
        <taxon>Micrococcales</taxon>
        <taxon>Dermacoccaceae</taxon>
        <taxon>Metallococcus</taxon>
    </lineage>
</organism>
<reference evidence="6" key="1">
    <citation type="submission" date="2020-03" db="EMBL/GenBank/DDBJ databases">
        <title>Draft sequencing of Calidifontibacter sp. DB0510.</title>
        <authorList>
            <person name="Kim D.-U."/>
        </authorList>
    </citation>
    <scope>NUCLEOTIDE SEQUENCE</scope>
    <source>
        <strain evidence="6">DB0510</strain>
    </source>
</reference>
<dbReference type="PROSITE" id="PS51257">
    <property type="entry name" value="PROKAR_LIPOPROTEIN"/>
    <property type="match status" value="1"/>
</dbReference>
<evidence type="ECO:0000256" key="3">
    <source>
        <dbReference type="ARBA" id="ARBA00022729"/>
    </source>
</evidence>
<dbReference type="Proteomes" id="UP000744769">
    <property type="component" value="Unassembled WGS sequence"/>
</dbReference>
<dbReference type="PANTHER" id="PTHR42953">
    <property type="entry name" value="HIGH-AFFINITY ZINC UPTAKE SYSTEM PROTEIN ZNUA-RELATED"/>
    <property type="match status" value="1"/>
</dbReference>
<dbReference type="InterPro" id="IPR006128">
    <property type="entry name" value="Lipoprotein_PsaA-like"/>
</dbReference>
<evidence type="ECO:0000256" key="4">
    <source>
        <dbReference type="RuleBase" id="RU003512"/>
    </source>
</evidence>
<sequence>MNVARLWAPLLAAALGATALAGCDDAGASPDGKTPVVASFYPLAYAAERVGGAFVDVTSLTPPGAEPHDVELSPKEAAAVSDASLAVYAKGFQPSVDAAVKLVDHGNVLNVASAADLDLSLDSVTTIGGKDAESGSGTDPHFWLDPVRYAAVVGVIAKALQQRDPAHAAAYGKNAAAFQRELAALDTSFARGLAHCRNTSIVTSHAAFGYLAQRYHLRQVGVTGVSPEQEPTPGRLRDVTTYVKDHQVSTIYTETLASPAVARAVATQTGARVAVLDPIEGVTEASAGHDYLTIMRANLATLRAGQECS</sequence>
<dbReference type="GO" id="GO:0046872">
    <property type="term" value="F:metal ion binding"/>
    <property type="evidence" value="ECO:0007669"/>
    <property type="project" value="InterPro"/>
</dbReference>
<feature type="signal peptide" evidence="5">
    <location>
        <begin position="1"/>
        <end position="21"/>
    </location>
</feature>
<evidence type="ECO:0000256" key="2">
    <source>
        <dbReference type="ARBA" id="ARBA00022448"/>
    </source>
</evidence>
<name>A0A967EGB4_9MICO</name>
<evidence type="ECO:0000256" key="5">
    <source>
        <dbReference type="SAM" id="SignalP"/>
    </source>
</evidence>
<evidence type="ECO:0000313" key="7">
    <source>
        <dbReference type="Proteomes" id="UP000744769"/>
    </source>
</evidence>
<dbReference type="GO" id="GO:0007155">
    <property type="term" value="P:cell adhesion"/>
    <property type="evidence" value="ECO:0007669"/>
    <property type="project" value="InterPro"/>
</dbReference>
<dbReference type="RefSeq" id="WP_166198738.1">
    <property type="nucleotide sequence ID" value="NZ_JAAOIV010000017.1"/>
</dbReference>
<protein>
    <submittedName>
        <fullName evidence="6">Zinc ABC transporter substrate-binding protein</fullName>
    </submittedName>
</protein>
<dbReference type="InterPro" id="IPR050492">
    <property type="entry name" value="Bact_metal-bind_prot9"/>
</dbReference>
<accession>A0A967EGB4</accession>
<comment type="similarity">
    <text evidence="1 4">Belongs to the bacterial solute-binding protein 9 family.</text>
</comment>
<dbReference type="SUPFAM" id="SSF53807">
    <property type="entry name" value="Helical backbone' metal receptor"/>
    <property type="match status" value="1"/>
</dbReference>